<dbReference type="CDD" id="cd09164">
    <property type="entry name" value="PLDc_EcPPK1_C1_like"/>
    <property type="match status" value="1"/>
</dbReference>
<dbReference type="GO" id="GO:0008976">
    <property type="term" value="F:polyphosphate kinase activity"/>
    <property type="evidence" value="ECO:0007669"/>
    <property type="project" value="UniProtKB-UniRule"/>
</dbReference>
<evidence type="ECO:0000256" key="3">
    <source>
        <dbReference type="ARBA" id="ARBA00022723"/>
    </source>
</evidence>
<keyword evidence="7 8" id="KW-0460">Magnesium</keyword>
<dbReference type="GO" id="GO:0046872">
    <property type="term" value="F:metal ion binding"/>
    <property type="evidence" value="ECO:0007669"/>
    <property type="project" value="UniProtKB-KW"/>
</dbReference>
<keyword evidence="6 8" id="KW-0067">ATP-binding</keyword>
<comment type="caution">
    <text evidence="14">The sequence shown here is derived from an EMBL/GenBank/DDBJ whole genome shotgun (WGS) entry which is preliminary data.</text>
</comment>
<comment type="cofactor">
    <cofactor evidence="8">
        <name>Mg(2+)</name>
        <dbReference type="ChEBI" id="CHEBI:18420"/>
    </cofactor>
</comment>
<dbReference type="GO" id="GO:0009358">
    <property type="term" value="C:polyphosphate kinase complex"/>
    <property type="evidence" value="ECO:0007669"/>
    <property type="project" value="InterPro"/>
</dbReference>
<dbReference type="Pfam" id="PF17941">
    <property type="entry name" value="PP_kinase_C_1"/>
    <property type="match status" value="1"/>
</dbReference>
<gene>
    <name evidence="8 14" type="primary">ppk</name>
    <name evidence="14" type="ORF">VPR01S_18_00110</name>
</gene>
<dbReference type="NCBIfam" id="NF003917">
    <property type="entry name" value="PRK05443.1-1"/>
    <property type="match status" value="1"/>
</dbReference>
<dbReference type="AlphaFoldDB" id="U3BFY8"/>
<dbReference type="RefSeq" id="WP_021706578.1">
    <property type="nucleotide sequence ID" value="NZ_BATJ01000018.1"/>
</dbReference>
<dbReference type="InterPro" id="IPR025200">
    <property type="entry name" value="PPK_C_dom2"/>
</dbReference>
<dbReference type="Gene3D" id="1.20.58.310">
    <property type="entry name" value="Polyphosphate kinase N-terminal domain"/>
    <property type="match status" value="1"/>
</dbReference>
<comment type="similarity">
    <text evidence="8 9">Belongs to the polyphosphate kinase 1 (PPK1) family.</text>
</comment>
<name>U3BFY8_VIBPR</name>
<evidence type="ECO:0000313" key="15">
    <source>
        <dbReference type="Proteomes" id="UP000016570"/>
    </source>
</evidence>
<feature type="domain" description="Polyphosphate kinase C-terminal" evidence="12">
    <location>
        <begin position="501"/>
        <end position="672"/>
    </location>
</feature>
<dbReference type="EC" id="2.7.4.1" evidence="8 9"/>
<keyword evidence="2 8" id="KW-0808">Transferase</keyword>
<reference evidence="14 15" key="1">
    <citation type="submission" date="2013-09" db="EMBL/GenBank/DDBJ databases">
        <title>Whole genome shotgun sequence of Vibrio proteolyticus NBRC 13287.</title>
        <authorList>
            <person name="Isaki S."/>
            <person name="Hosoyama A."/>
            <person name="Numata M."/>
            <person name="Hashimoto M."/>
            <person name="Hosoyama Y."/>
            <person name="Tsuchikane K."/>
            <person name="Noguchi M."/>
            <person name="Hirakata S."/>
            <person name="Ichikawa N."/>
            <person name="Ohji S."/>
            <person name="Yamazoe A."/>
            <person name="Fujita N."/>
        </authorList>
    </citation>
    <scope>NUCLEOTIDE SEQUENCE [LARGE SCALE GENOMIC DNA]</scope>
    <source>
        <strain evidence="14 15">NBRC 13287</strain>
    </source>
</reference>
<accession>U3BFY8</accession>
<dbReference type="Gene3D" id="3.30.1840.10">
    <property type="entry name" value="Polyphosphate kinase middle domain"/>
    <property type="match status" value="1"/>
</dbReference>
<dbReference type="Pfam" id="PF02503">
    <property type="entry name" value="PP_kinase"/>
    <property type="match status" value="1"/>
</dbReference>
<dbReference type="GO" id="GO:0006799">
    <property type="term" value="P:polyphosphate biosynthetic process"/>
    <property type="evidence" value="ECO:0007669"/>
    <property type="project" value="UniProtKB-UniRule"/>
</dbReference>
<evidence type="ECO:0000256" key="4">
    <source>
        <dbReference type="ARBA" id="ARBA00022741"/>
    </source>
</evidence>
<dbReference type="Proteomes" id="UP000016570">
    <property type="component" value="Unassembled WGS sequence"/>
</dbReference>
<evidence type="ECO:0000256" key="2">
    <source>
        <dbReference type="ARBA" id="ARBA00022679"/>
    </source>
</evidence>
<keyword evidence="3 8" id="KW-0479">Metal-binding</keyword>
<dbReference type="SUPFAM" id="SSF140356">
    <property type="entry name" value="PPK N-terminal domain-like"/>
    <property type="match status" value="1"/>
</dbReference>
<dbReference type="InterPro" id="IPR025198">
    <property type="entry name" value="PPK_N_dom"/>
</dbReference>
<evidence type="ECO:0000256" key="7">
    <source>
        <dbReference type="ARBA" id="ARBA00022842"/>
    </source>
</evidence>
<evidence type="ECO:0000259" key="13">
    <source>
        <dbReference type="Pfam" id="PF17941"/>
    </source>
</evidence>
<dbReference type="GO" id="GO:0005524">
    <property type="term" value="F:ATP binding"/>
    <property type="evidence" value="ECO:0007669"/>
    <property type="project" value="UniProtKB-KW"/>
</dbReference>
<dbReference type="PIRSF" id="PIRSF015589">
    <property type="entry name" value="PP_kinase"/>
    <property type="match status" value="1"/>
</dbReference>
<evidence type="ECO:0000256" key="1">
    <source>
        <dbReference type="ARBA" id="ARBA00022553"/>
    </source>
</evidence>
<dbReference type="Gene3D" id="3.30.870.10">
    <property type="entry name" value="Endonuclease Chain A"/>
    <property type="match status" value="2"/>
</dbReference>
<evidence type="ECO:0000259" key="10">
    <source>
        <dbReference type="Pfam" id="PF02503"/>
    </source>
</evidence>
<dbReference type="eggNOG" id="COG0855">
    <property type="taxonomic scope" value="Bacteria"/>
</dbReference>
<feature type="binding site" evidence="8">
    <location>
        <position position="590"/>
    </location>
    <ligand>
        <name>ATP</name>
        <dbReference type="ChEBI" id="CHEBI:30616"/>
    </ligand>
</feature>
<comment type="function">
    <text evidence="8 9">Catalyzes the reversible transfer of the terminal phosphate of ATP to form a long-chain polyphosphate (polyP).</text>
</comment>
<evidence type="ECO:0000256" key="8">
    <source>
        <dbReference type="HAMAP-Rule" id="MF_00347"/>
    </source>
</evidence>
<comment type="PTM">
    <text evidence="8 9">An intermediate of this reaction is the autophosphorylated ppk in which a phosphate is covalently linked to a histidine residue through a N-P bond.</text>
</comment>
<comment type="catalytic activity">
    <reaction evidence="8 9">
        <text>[phosphate](n) + ATP = [phosphate](n+1) + ADP</text>
        <dbReference type="Rhea" id="RHEA:19573"/>
        <dbReference type="Rhea" id="RHEA-COMP:9859"/>
        <dbReference type="Rhea" id="RHEA-COMP:14280"/>
        <dbReference type="ChEBI" id="CHEBI:16838"/>
        <dbReference type="ChEBI" id="CHEBI:30616"/>
        <dbReference type="ChEBI" id="CHEBI:456216"/>
        <dbReference type="EC" id="2.7.4.1"/>
    </reaction>
</comment>
<dbReference type="HAMAP" id="MF_00347">
    <property type="entry name" value="Polyphosphate_kinase"/>
    <property type="match status" value="1"/>
</dbReference>
<dbReference type="EMBL" id="BATJ01000018">
    <property type="protein sequence ID" value="GAD68609.1"/>
    <property type="molecule type" value="Genomic_DNA"/>
</dbReference>
<evidence type="ECO:0000256" key="6">
    <source>
        <dbReference type="ARBA" id="ARBA00022840"/>
    </source>
</evidence>
<dbReference type="InterPro" id="IPR024953">
    <property type="entry name" value="PP_kinase_middle"/>
</dbReference>
<evidence type="ECO:0000256" key="9">
    <source>
        <dbReference type="RuleBase" id="RU003800"/>
    </source>
</evidence>
<dbReference type="InterPro" id="IPR036832">
    <property type="entry name" value="PPK_N_dom_sf"/>
</dbReference>
<dbReference type="Pfam" id="PF13090">
    <property type="entry name" value="PP_kinase_C"/>
    <property type="match status" value="1"/>
</dbReference>
<dbReference type="NCBIfam" id="TIGR03705">
    <property type="entry name" value="poly_P_kin"/>
    <property type="match status" value="1"/>
</dbReference>
<keyword evidence="5 8" id="KW-0418">Kinase</keyword>
<feature type="binding site" evidence="8">
    <location>
        <position position="45"/>
    </location>
    <ligand>
        <name>ATP</name>
        <dbReference type="ChEBI" id="CHEBI:30616"/>
    </ligand>
</feature>
<feature type="binding site" evidence="8">
    <location>
        <position position="373"/>
    </location>
    <ligand>
        <name>Mg(2+)</name>
        <dbReference type="ChEBI" id="CHEBI:18420"/>
    </ligand>
</feature>
<dbReference type="SUPFAM" id="SSF56024">
    <property type="entry name" value="Phospholipase D/nuclease"/>
    <property type="match status" value="2"/>
</dbReference>
<feature type="domain" description="Polyphosphate kinase C-terminal" evidence="13">
    <location>
        <begin position="331"/>
        <end position="493"/>
    </location>
</feature>
<evidence type="ECO:0000259" key="11">
    <source>
        <dbReference type="Pfam" id="PF13089"/>
    </source>
</evidence>
<dbReference type="FunFam" id="3.30.870.10:FF:000001">
    <property type="entry name" value="Polyphosphate kinase"/>
    <property type="match status" value="1"/>
</dbReference>
<evidence type="ECO:0000313" key="14">
    <source>
        <dbReference type="EMBL" id="GAD68609.1"/>
    </source>
</evidence>
<evidence type="ECO:0000259" key="12">
    <source>
        <dbReference type="Pfam" id="PF13090"/>
    </source>
</evidence>
<dbReference type="PANTHER" id="PTHR30218">
    <property type="entry name" value="POLYPHOSPHATE KINASE"/>
    <property type="match status" value="1"/>
</dbReference>
<feature type="domain" description="Polyphosphate kinase N-terminal" evidence="11">
    <location>
        <begin position="7"/>
        <end position="109"/>
    </location>
</feature>
<dbReference type="InterPro" id="IPR036830">
    <property type="entry name" value="PP_kinase_middle_dom_sf"/>
</dbReference>
<dbReference type="PANTHER" id="PTHR30218:SF0">
    <property type="entry name" value="POLYPHOSPHATE KINASE"/>
    <property type="match status" value="1"/>
</dbReference>
<keyword evidence="15" id="KW-1185">Reference proteome</keyword>
<protein>
    <recommendedName>
        <fullName evidence="8 9">Polyphosphate kinase</fullName>
        <ecNumber evidence="8 9">2.7.4.1</ecNumber>
    </recommendedName>
    <alternativeName>
        <fullName evidence="8">ATP-polyphosphate phosphotransferase</fullName>
    </alternativeName>
    <alternativeName>
        <fullName evidence="8">Polyphosphoric acid kinase</fullName>
    </alternativeName>
</protein>
<feature type="active site" description="Phosphohistidine intermediate" evidence="8">
    <location>
        <position position="433"/>
    </location>
</feature>
<organism evidence="14 15">
    <name type="scientific">Vibrio proteolyticus NBRC 13287</name>
    <dbReference type="NCBI Taxonomy" id="1219065"/>
    <lineage>
        <taxon>Bacteria</taxon>
        <taxon>Pseudomonadati</taxon>
        <taxon>Pseudomonadota</taxon>
        <taxon>Gammaproteobacteria</taxon>
        <taxon>Vibrionales</taxon>
        <taxon>Vibrionaceae</taxon>
        <taxon>Vibrio</taxon>
    </lineage>
</organism>
<feature type="binding site" evidence="8">
    <location>
        <position position="403"/>
    </location>
    <ligand>
        <name>Mg(2+)</name>
        <dbReference type="ChEBI" id="CHEBI:18420"/>
    </ligand>
</feature>
<dbReference type="InterPro" id="IPR003414">
    <property type="entry name" value="PP_kinase"/>
</dbReference>
<dbReference type="CDD" id="cd09167">
    <property type="entry name" value="PLDc_EcPPK1_C2_like"/>
    <property type="match status" value="1"/>
</dbReference>
<keyword evidence="1 8" id="KW-0597">Phosphoprotein</keyword>
<dbReference type="SUPFAM" id="SSF143724">
    <property type="entry name" value="PHP14-like"/>
    <property type="match status" value="1"/>
</dbReference>
<evidence type="ECO:0000256" key="5">
    <source>
        <dbReference type="ARBA" id="ARBA00022777"/>
    </source>
</evidence>
<feature type="domain" description="Polyphosphate kinase middle" evidence="10">
    <location>
        <begin position="119"/>
        <end position="303"/>
    </location>
</feature>
<feature type="binding site" evidence="8">
    <location>
        <position position="562"/>
    </location>
    <ligand>
        <name>ATP</name>
        <dbReference type="ChEBI" id="CHEBI:30616"/>
    </ligand>
</feature>
<keyword evidence="4 8" id="KW-0547">Nucleotide-binding</keyword>
<dbReference type="InterPro" id="IPR041108">
    <property type="entry name" value="PP_kinase_C_1"/>
</dbReference>
<feature type="binding site" evidence="8">
    <location>
        <position position="466"/>
    </location>
    <ligand>
        <name>ATP</name>
        <dbReference type="ChEBI" id="CHEBI:30616"/>
    </ligand>
</feature>
<sequence>MSAEKLYIEKELSWLSFNERVLQEAADKSVPLIERIRFLGIFSNNLDEFYKVRFSDVKRRILINQDRGVNDNSKHLLTKMQNKALKLNQRFDELYGELIMEMARRRIFLVNETQLNETQQKWIRKYFRNEVLPHLTPLLISDEIDVLEFLKDEYAYIAVELRKGENRQYALLEIPTDHLPRFVMVPEQKGKRRKTIILLDNIIRYCFDDIFQGFFEYDELNGYAMKMTRDAEYDLSNEVEHSLLEQMSEGLAQRLSAMPVRFVYETDMPEAMLSLLCNKLQISNYDSLIPGGRYHNFKDFIGFPNVGRDYLENRPLPPMKCADFDGYANKFDAIRAQDILLYYPYHTFEHITELVRQASFDPKVLSIKINIYRVAKDSRLMNSLIDAVHNGKSVTVVVELQARFDEEANIEWSRVLTEAGVHVVFGAPGLKIHSKLLLITRREDEELVSYAHIGTGNFHEKTARLYTDFSLLTADPELTNEVRNVFGYIENPYRPVRFNHLLVSPRNARKQLYRLIDAETANARAGKKAAITLKVNNLVDKGLVNKLYGASASGVEINMIIRGMCSLVPGVEGVSDNIKIISIVDRFLEHPRVLITHNDGDPLVYISSADWMTRNIDHRIEVAAPIREPRLKQRIIDIIDIHFTDTVKARWIDKEMSNTYVPRGNRKKVRSQIAIYDYLKNVEKQTKKRREQLNTNESPH</sequence>
<dbReference type="Pfam" id="PF13089">
    <property type="entry name" value="PP_kinase_N"/>
    <property type="match status" value="1"/>
</dbReference>
<proteinExistence type="inferred from homology"/>
<dbReference type="STRING" id="1219065.VPR01S_18_00110"/>